<dbReference type="AlphaFoldDB" id="A0A6J5DC40"/>
<feature type="signal peptide" evidence="1">
    <location>
        <begin position="1"/>
        <end position="24"/>
    </location>
</feature>
<accession>A0A6J5DC40</accession>
<protein>
    <recommendedName>
        <fullName evidence="2">BON domain-containing protein</fullName>
    </recommendedName>
</protein>
<dbReference type="Pfam" id="PF04972">
    <property type="entry name" value="BON"/>
    <property type="match status" value="1"/>
</dbReference>
<dbReference type="InterPro" id="IPR051686">
    <property type="entry name" value="Lipoprotein_DolP"/>
</dbReference>
<name>A0A6J5DC40_9BURK</name>
<dbReference type="PANTHER" id="PTHR34606">
    <property type="entry name" value="BON DOMAIN-CONTAINING PROTEIN"/>
    <property type="match status" value="1"/>
</dbReference>
<dbReference type="Proteomes" id="UP000494329">
    <property type="component" value="Unassembled WGS sequence"/>
</dbReference>
<dbReference type="InterPro" id="IPR007055">
    <property type="entry name" value="BON_dom"/>
</dbReference>
<evidence type="ECO:0000256" key="1">
    <source>
        <dbReference type="SAM" id="SignalP"/>
    </source>
</evidence>
<dbReference type="RefSeq" id="WP_175110132.1">
    <property type="nucleotide sequence ID" value="NZ_CADIKF010000007.1"/>
</dbReference>
<keyword evidence="4" id="KW-1185">Reference proteome</keyword>
<organism evidence="3 4">
    <name type="scientific">Paraburkholderia solisilvae</name>
    <dbReference type="NCBI Taxonomy" id="624376"/>
    <lineage>
        <taxon>Bacteria</taxon>
        <taxon>Pseudomonadati</taxon>
        <taxon>Pseudomonadota</taxon>
        <taxon>Betaproteobacteria</taxon>
        <taxon>Burkholderiales</taxon>
        <taxon>Burkholderiaceae</taxon>
        <taxon>Paraburkholderia</taxon>
    </lineage>
</organism>
<evidence type="ECO:0000313" key="4">
    <source>
        <dbReference type="Proteomes" id="UP000494329"/>
    </source>
</evidence>
<sequence length="124" mass="12813">MKAIQAIKVVGGALIVLASLNAYSQASGTEGATDLSTQPSAKQQHKAMKKADRALARKVRAALAKAKGVSAANIIVRANANTGDVWLEGSVPEQPQVDQSTQVAQGVAGVKNVKNDLTIRPVGQ</sequence>
<dbReference type="Gene3D" id="3.30.1340.30">
    <property type="match status" value="1"/>
</dbReference>
<feature type="domain" description="BON" evidence="2">
    <location>
        <begin position="51"/>
        <end position="121"/>
    </location>
</feature>
<keyword evidence="1" id="KW-0732">Signal</keyword>
<evidence type="ECO:0000313" key="3">
    <source>
        <dbReference type="EMBL" id="CAB3751830.1"/>
    </source>
</evidence>
<feature type="chain" id="PRO_5026858944" description="BON domain-containing protein" evidence="1">
    <location>
        <begin position="25"/>
        <end position="124"/>
    </location>
</feature>
<gene>
    <name evidence="3" type="ORF">LMG29739_01392</name>
</gene>
<dbReference type="PANTHER" id="PTHR34606:SF15">
    <property type="entry name" value="BON DOMAIN-CONTAINING PROTEIN"/>
    <property type="match status" value="1"/>
</dbReference>
<reference evidence="3 4" key="1">
    <citation type="submission" date="2020-04" db="EMBL/GenBank/DDBJ databases">
        <authorList>
            <person name="De Canck E."/>
        </authorList>
    </citation>
    <scope>NUCLEOTIDE SEQUENCE [LARGE SCALE GENOMIC DNA]</scope>
    <source>
        <strain evidence="3 4">LMG 29739</strain>
    </source>
</reference>
<dbReference type="PROSITE" id="PS50914">
    <property type="entry name" value="BON"/>
    <property type="match status" value="1"/>
</dbReference>
<dbReference type="EMBL" id="CADIKF010000007">
    <property type="protein sequence ID" value="CAB3751830.1"/>
    <property type="molecule type" value="Genomic_DNA"/>
</dbReference>
<evidence type="ECO:0000259" key="2">
    <source>
        <dbReference type="PROSITE" id="PS50914"/>
    </source>
</evidence>
<proteinExistence type="predicted"/>